<sequence>MPPPSPSHDSILSQSTACEFTSTRINQERREEAAKKTKTKTKKKKKHQPRNNQAPPVSPHQKNNSPLPSPPSRKSSSIPPGNQPTTSIGKYRVCIGDSLDAQEAEQKRGSDPQPVRT</sequence>
<proteinExistence type="predicted"/>
<feature type="compositionally biased region" description="Polar residues" evidence="1">
    <location>
        <begin position="7"/>
        <end position="25"/>
    </location>
</feature>
<feature type="compositionally biased region" description="Basic residues" evidence="1">
    <location>
        <begin position="36"/>
        <end position="49"/>
    </location>
</feature>
<dbReference type="Proteomes" id="UP000256328">
    <property type="component" value="Unassembled WGS sequence"/>
</dbReference>
<dbReference type="AlphaFoldDB" id="A0A3D8T1T5"/>
<accession>A0A3D8T1T5</accession>
<comment type="caution">
    <text evidence="2">The sequence shown here is derived from an EMBL/GenBank/DDBJ whole genome shotgun (WGS) entry which is preliminary data.</text>
</comment>
<evidence type="ECO:0000256" key="1">
    <source>
        <dbReference type="SAM" id="MobiDB-lite"/>
    </source>
</evidence>
<organism evidence="2 3">
    <name type="scientific">Coleophoma crateriformis</name>
    <dbReference type="NCBI Taxonomy" id="565419"/>
    <lineage>
        <taxon>Eukaryota</taxon>
        <taxon>Fungi</taxon>
        <taxon>Dikarya</taxon>
        <taxon>Ascomycota</taxon>
        <taxon>Pezizomycotina</taxon>
        <taxon>Leotiomycetes</taxon>
        <taxon>Helotiales</taxon>
        <taxon>Dermateaceae</taxon>
        <taxon>Coleophoma</taxon>
    </lineage>
</organism>
<feature type="compositionally biased region" description="Basic and acidic residues" evidence="1">
    <location>
        <begin position="26"/>
        <end position="35"/>
    </location>
</feature>
<gene>
    <name evidence="2" type="ORF">BP5796_01853</name>
</gene>
<name>A0A3D8T1T5_9HELO</name>
<protein>
    <submittedName>
        <fullName evidence="2">Uncharacterized protein</fullName>
    </submittedName>
</protein>
<evidence type="ECO:0000313" key="2">
    <source>
        <dbReference type="EMBL" id="RDW92459.1"/>
    </source>
</evidence>
<reference evidence="2 3" key="1">
    <citation type="journal article" date="2018" name="IMA Fungus">
        <title>IMA Genome-F 9: Draft genome sequence of Annulohypoxylon stygium, Aspergillus mulundensis, Berkeleyomyces basicola (syn. Thielaviopsis basicola), Ceratocystis smalleyi, two Cercospora beticola strains, Coleophoma cylindrospora, Fusarium fracticaudum, Phialophora cf. hyalina, and Morchella septimelata.</title>
        <authorList>
            <person name="Wingfield B.D."/>
            <person name="Bills G.F."/>
            <person name="Dong Y."/>
            <person name="Huang W."/>
            <person name="Nel W.J."/>
            <person name="Swalarsk-Parry B.S."/>
            <person name="Vaghefi N."/>
            <person name="Wilken P.M."/>
            <person name="An Z."/>
            <person name="de Beer Z.W."/>
            <person name="De Vos L."/>
            <person name="Chen L."/>
            <person name="Duong T.A."/>
            <person name="Gao Y."/>
            <person name="Hammerbacher A."/>
            <person name="Kikkert J.R."/>
            <person name="Li Y."/>
            <person name="Li H."/>
            <person name="Li K."/>
            <person name="Li Q."/>
            <person name="Liu X."/>
            <person name="Ma X."/>
            <person name="Naidoo K."/>
            <person name="Pethybridge S.J."/>
            <person name="Sun J."/>
            <person name="Steenkamp E.T."/>
            <person name="van der Nest M.A."/>
            <person name="van Wyk S."/>
            <person name="Wingfield M.J."/>
            <person name="Xiong C."/>
            <person name="Yue Q."/>
            <person name="Zhang X."/>
        </authorList>
    </citation>
    <scope>NUCLEOTIDE SEQUENCE [LARGE SCALE GENOMIC DNA]</scope>
    <source>
        <strain evidence="2 3">BP5796</strain>
    </source>
</reference>
<feature type="compositionally biased region" description="Polar residues" evidence="1">
    <location>
        <begin position="50"/>
        <end position="64"/>
    </location>
</feature>
<feature type="region of interest" description="Disordered" evidence="1">
    <location>
        <begin position="1"/>
        <end position="117"/>
    </location>
</feature>
<dbReference type="EMBL" id="PDLN01000002">
    <property type="protein sequence ID" value="RDW92459.1"/>
    <property type="molecule type" value="Genomic_DNA"/>
</dbReference>
<evidence type="ECO:0000313" key="3">
    <source>
        <dbReference type="Proteomes" id="UP000256328"/>
    </source>
</evidence>
<keyword evidence="3" id="KW-1185">Reference proteome</keyword>